<evidence type="ECO:0000256" key="18">
    <source>
        <dbReference type="ARBA" id="ARBA00049504"/>
    </source>
</evidence>
<keyword evidence="8 19" id="KW-0169">Cobalamin biosynthesis</keyword>
<evidence type="ECO:0000313" key="20">
    <source>
        <dbReference type="EMBL" id="BDC00152.1"/>
    </source>
</evidence>
<keyword evidence="7 19" id="KW-1003">Cell membrane</keyword>
<dbReference type="GO" id="GO:0009236">
    <property type="term" value="P:cobalamin biosynthetic process"/>
    <property type="evidence" value="ECO:0007669"/>
    <property type="project" value="UniProtKB-UniRule"/>
</dbReference>
<evidence type="ECO:0000256" key="3">
    <source>
        <dbReference type="ARBA" id="ARBA00004663"/>
    </source>
</evidence>
<evidence type="ECO:0000256" key="10">
    <source>
        <dbReference type="ARBA" id="ARBA00022692"/>
    </source>
</evidence>
<organism evidence="20 21">
    <name type="scientific">Saccharolobus caldissimus</name>
    <dbReference type="NCBI Taxonomy" id="1702097"/>
    <lineage>
        <taxon>Archaea</taxon>
        <taxon>Thermoproteota</taxon>
        <taxon>Thermoprotei</taxon>
        <taxon>Sulfolobales</taxon>
        <taxon>Sulfolobaceae</taxon>
        <taxon>Saccharolobus</taxon>
    </lineage>
</organism>
<evidence type="ECO:0000256" key="15">
    <source>
        <dbReference type="ARBA" id="ARBA00032605"/>
    </source>
</evidence>
<dbReference type="GO" id="GO:0051073">
    <property type="term" value="F:adenosylcobinamide-GDP ribazoletransferase activity"/>
    <property type="evidence" value="ECO:0007669"/>
    <property type="project" value="UniProtKB-UniRule"/>
</dbReference>
<dbReference type="Proteomes" id="UP001319921">
    <property type="component" value="Chromosome"/>
</dbReference>
<dbReference type="HAMAP" id="MF_00719">
    <property type="entry name" value="CobS"/>
    <property type="match status" value="1"/>
</dbReference>
<comment type="caution">
    <text evidence="19">Lacks conserved residue(s) required for the propagation of feature annotation.</text>
</comment>
<evidence type="ECO:0000256" key="1">
    <source>
        <dbReference type="ARBA" id="ARBA00001946"/>
    </source>
</evidence>
<keyword evidence="10 19" id="KW-0812">Transmembrane</keyword>
<dbReference type="AlphaFoldDB" id="A0AAQ4CWH0"/>
<sequence length="256" mass="28384">MNMLKRIILTQFSFFSSIPVRVNATLEEVAAYSFLAPIIVGLPLAIIEFIIYSTLYFFLSTLAGIILLGIIELLRGFNHLDGLLDLGDALMVKGDREKRIKALKDVQIGSGGIGFLILYLAFQIVALIKLEGISSITIFNLMSSDVLSRTLSLFILGSIKPMPESTLGKVFHKSLERRLAILIIESIPFISIYNIMTYLVLYAIFYNICKSLGGSSGDITGASITLSFPLFLLVNEITHLNYSILSILCYLFSQLH</sequence>
<evidence type="ECO:0000256" key="5">
    <source>
        <dbReference type="ARBA" id="ARBA00013200"/>
    </source>
</evidence>
<evidence type="ECO:0000256" key="4">
    <source>
        <dbReference type="ARBA" id="ARBA00010561"/>
    </source>
</evidence>
<feature type="transmembrane region" description="Helical" evidence="19">
    <location>
        <begin position="108"/>
        <end position="130"/>
    </location>
</feature>
<proteinExistence type="inferred from homology"/>
<comment type="cofactor">
    <cofactor evidence="1 19">
        <name>Mg(2+)</name>
        <dbReference type="ChEBI" id="CHEBI:18420"/>
    </cofactor>
</comment>
<feature type="transmembrane region" description="Helical" evidence="19">
    <location>
        <begin position="179"/>
        <end position="208"/>
    </location>
</feature>
<dbReference type="KEGG" id="scas:SACC_31680"/>
<evidence type="ECO:0000256" key="14">
    <source>
        <dbReference type="ARBA" id="ARBA00025228"/>
    </source>
</evidence>
<evidence type="ECO:0000256" key="11">
    <source>
        <dbReference type="ARBA" id="ARBA00022842"/>
    </source>
</evidence>
<evidence type="ECO:0000256" key="13">
    <source>
        <dbReference type="ARBA" id="ARBA00023136"/>
    </source>
</evidence>
<accession>A0AAQ4CWH0</accession>
<evidence type="ECO:0000256" key="16">
    <source>
        <dbReference type="ARBA" id="ARBA00032853"/>
    </source>
</evidence>
<protein>
    <recommendedName>
        <fullName evidence="6 19">Adenosylcobinamide-GDP ribazoletransferase</fullName>
        <ecNumber evidence="5 19">2.7.8.26</ecNumber>
    </recommendedName>
    <alternativeName>
        <fullName evidence="16 19">Cobalamin synthase</fullName>
    </alternativeName>
    <alternativeName>
        <fullName evidence="15 19">Cobalamin-5'-phosphate synthase</fullName>
    </alternativeName>
</protein>
<dbReference type="GO" id="GO:0008818">
    <property type="term" value="F:cobalamin 5'-phosphate synthase activity"/>
    <property type="evidence" value="ECO:0007669"/>
    <property type="project" value="UniProtKB-UniRule"/>
</dbReference>
<evidence type="ECO:0000256" key="7">
    <source>
        <dbReference type="ARBA" id="ARBA00022475"/>
    </source>
</evidence>
<comment type="pathway">
    <text evidence="3 19">Cofactor biosynthesis; adenosylcobalamin biosynthesis; adenosylcobalamin from cob(II)yrinate a,c-diamide: step 7/7.</text>
</comment>
<dbReference type="PANTHER" id="PTHR34148">
    <property type="entry name" value="ADENOSYLCOBINAMIDE-GDP RIBAZOLETRANSFERASE"/>
    <property type="match status" value="1"/>
</dbReference>
<dbReference type="PANTHER" id="PTHR34148:SF1">
    <property type="entry name" value="ADENOSYLCOBINAMIDE-GDP RIBAZOLETRANSFERASE"/>
    <property type="match status" value="1"/>
</dbReference>
<comment type="similarity">
    <text evidence="4 19">Belongs to the CobS family.</text>
</comment>
<dbReference type="EC" id="2.7.8.26" evidence="5 19"/>
<comment type="function">
    <text evidence="14 19">Joins adenosylcobinamide-GDP and alpha-ribazole to generate adenosylcobalamin (Ado-cobalamin). Also synthesizes adenosylcobalamin 5'-phosphate from adenosylcobinamide-GDP and alpha-ribazole 5'-phosphate.</text>
</comment>
<keyword evidence="12 19" id="KW-1133">Transmembrane helix</keyword>
<dbReference type="Pfam" id="PF02654">
    <property type="entry name" value="CobS"/>
    <property type="match status" value="1"/>
</dbReference>
<comment type="catalytic activity">
    <reaction evidence="17 19">
        <text>alpha-ribazole + adenosylcob(III)inamide-GDP = adenosylcob(III)alamin + GMP + H(+)</text>
        <dbReference type="Rhea" id="RHEA:16049"/>
        <dbReference type="ChEBI" id="CHEBI:10329"/>
        <dbReference type="ChEBI" id="CHEBI:15378"/>
        <dbReference type="ChEBI" id="CHEBI:18408"/>
        <dbReference type="ChEBI" id="CHEBI:58115"/>
        <dbReference type="ChEBI" id="CHEBI:60487"/>
        <dbReference type="EC" id="2.7.8.26"/>
    </reaction>
</comment>
<evidence type="ECO:0000256" key="2">
    <source>
        <dbReference type="ARBA" id="ARBA00004651"/>
    </source>
</evidence>
<keyword evidence="13 19" id="KW-0472">Membrane</keyword>
<dbReference type="InterPro" id="IPR003805">
    <property type="entry name" value="CobS"/>
</dbReference>
<name>A0AAQ4CWH0_9CREN</name>
<evidence type="ECO:0000256" key="6">
    <source>
        <dbReference type="ARBA" id="ARBA00015850"/>
    </source>
</evidence>
<keyword evidence="9 19" id="KW-0808">Transferase</keyword>
<comment type="catalytic activity">
    <reaction evidence="18 19">
        <text>alpha-ribazole 5'-phosphate + adenosylcob(III)inamide-GDP = adenosylcob(III)alamin 5'-phosphate + GMP + H(+)</text>
        <dbReference type="Rhea" id="RHEA:23560"/>
        <dbReference type="ChEBI" id="CHEBI:15378"/>
        <dbReference type="ChEBI" id="CHEBI:57918"/>
        <dbReference type="ChEBI" id="CHEBI:58115"/>
        <dbReference type="ChEBI" id="CHEBI:60487"/>
        <dbReference type="ChEBI" id="CHEBI:60493"/>
        <dbReference type="EC" id="2.7.8.26"/>
    </reaction>
</comment>
<dbReference type="GO" id="GO:0005886">
    <property type="term" value="C:plasma membrane"/>
    <property type="evidence" value="ECO:0007669"/>
    <property type="project" value="UniProtKB-SubCell"/>
</dbReference>
<evidence type="ECO:0000256" key="17">
    <source>
        <dbReference type="ARBA" id="ARBA00048623"/>
    </source>
</evidence>
<gene>
    <name evidence="19" type="primary">cobS</name>
    <name evidence="20" type="ORF">SACC_31680</name>
</gene>
<keyword evidence="21" id="KW-1185">Reference proteome</keyword>
<reference evidence="20 21" key="1">
    <citation type="journal article" date="2022" name="Microbiol. Resour. Announc.">
        <title>Complete Genome Sequence of the Hyperthermophilic and Acidophilic Archaeon Saccharolobus caldissimus Strain HS-3T.</title>
        <authorList>
            <person name="Sakai H.D."/>
            <person name="Kurosawa N."/>
        </authorList>
    </citation>
    <scope>NUCLEOTIDE SEQUENCE [LARGE SCALE GENOMIC DNA]</scope>
    <source>
        <strain evidence="20 21">JCM32116</strain>
    </source>
</reference>
<evidence type="ECO:0000256" key="19">
    <source>
        <dbReference type="HAMAP-Rule" id="MF_00719"/>
    </source>
</evidence>
<comment type="subcellular location">
    <subcellularLocation>
        <location evidence="2 19">Cell membrane</location>
        <topology evidence="2 19">Multi-pass membrane protein</topology>
    </subcellularLocation>
</comment>
<keyword evidence="11 19" id="KW-0460">Magnesium</keyword>
<dbReference type="EMBL" id="AP025226">
    <property type="protein sequence ID" value="BDC00152.1"/>
    <property type="molecule type" value="Genomic_DNA"/>
</dbReference>
<feature type="transmembrane region" description="Helical" evidence="19">
    <location>
        <begin position="34"/>
        <end position="59"/>
    </location>
</feature>
<evidence type="ECO:0000313" key="21">
    <source>
        <dbReference type="Proteomes" id="UP001319921"/>
    </source>
</evidence>
<evidence type="ECO:0000256" key="8">
    <source>
        <dbReference type="ARBA" id="ARBA00022573"/>
    </source>
</evidence>
<evidence type="ECO:0000256" key="9">
    <source>
        <dbReference type="ARBA" id="ARBA00022679"/>
    </source>
</evidence>
<evidence type="ECO:0000256" key="12">
    <source>
        <dbReference type="ARBA" id="ARBA00022989"/>
    </source>
</evidence>